<evidence type="ECO:0000313" key="3">
    <source>
        <dbReference type="Proteomes" id="UP001304441"/>
    </source>
</evidence>
<accession>A0AA96HVD9</accession>
<feature type="region of interest" description="Disordered" evidence="1">
    <location>
        <begin position="157"/>
        <end position="178"/>
    </location>
</feature>
<sequence length="401" mass="43062">MRQLDTYSAVLPDGSTETRQSSRALRLAVVVASTAGVRAAQLEASIAEHKLEAEADLRNDGMRHDSRKEARRVAAVRDAEVVRDVARLEELRALPEETLVEAAVWGWYPTPAGAEKGLAGASTLYPVAEIVSLEILGDTGDTPAEKVGVVFPTEIRDSCPNAEDEPGGTETPTKEHKMAKHINTATVRTAEGNTVELTKTSTHRDYVAVTAVENLATGRQQVLSWHLTEAAAHKYAQSNEAIRISKRGETDETRVVVLPVRNEVKYTKAELAAQAAEAAEAEGVELEVVETARPEVEELPVVVLSGEMTEPAEVEAPAAELVEVPAAAETIVAPVEPAAEVDAPVKWGMGTHAAGDVVISKDGLEWTVIGPAEKGKTVRLERTVDGAVKVRLSFHYNITKK</sequence>
<protein>
    <submittedName>
        <fullName evidence="2">Uncharacterized protein</fullName>
    </submittedName>
</protein>
<keyword evidence="3" id="KW-1185">Reference proteome</keyword>
<evidence type="ECO:0000256" key="1">
    <source>
        <dbReference type="SAM" id="MobiDB-lite"/>
    </source>
</evidence>
<dbReference type="Proteomes" id="UP001304441">
    <property type="component" value="Segment"/>
</dbReference>
<name>A0AA96HVD9_9CAUD</name>
<reference evidence="2 3" key="1">
    <citation type="submission" date="2023-08" db="EMBL/GenBank/DDBJ databases">
        <authorList>
            <person name="Beyer A.R."/>
            <person name="Cuttino I."/>
            <person name="Clifton D.R."/>
            <person name="Poitier J.S."/>
            <person name="White J."/>
            <person name="Ko C."/>
            <person name="Russell D.A."/>
            <person name="Jacobs-Sera D."/>
            <person name="Hatfull G.F."/>
        </authorList>
    </citation>
    <scope>NUCLEOTIDE SEQUENCE [LARGE SCALE GENOMIC DNA]</scope>
</reference>
<proteinExistence type="predicted"/>
<gene>
    <name evidence="2" type="primary">75</name>
    <name evidence="2" type="ORF">SEA_ALTADENA_75</name>
</gene>
<dbReference type="EMBL" id="OR521058">
    <property type="protein sequence ID" value="WNO25897.1"/>
    <property type="molecule type" value="Genomic_DNA"/>
</dbReference>
<evidence type="ECO:0000313" key="2">
    <source>
        <dbReference type="EMBL" id="WNO25897.1"/>
    </source>
</evidence>
<organism evidence="2 3">
    <name type="scientific">Arthrobacter phage Altadena</name>
    <dbReference type="NCBI Taxonomy" id="3059064"/>
    <lineage>
        <taxon>Viruses</taxon>
        <taxon>Duplodnaviria</taxon>
        <taxon>Heunggongvirae</taxon>
        <taxon>Uroviricota</taxon>
        <taxon>Caudoviricetes</taxon>
        <taxon>Berryhillviridae</taxon>
        <taxon>Altadenavirus</taxon>
        <taxon>Altadenavirus altadena</taxon>
    </lineage>
</organism>